<evidence type="ECO:0000313" key="2">
    <source>
        <dbReference type="EMBL" id="KAK8066155.1"/>
    </source>
</evidence>
<proteinExistence type="predicted"/>
<dbReference type="GeneID" id="92050276"/>
<feature type="compositionally biased region" description="Basic and acidic residues" evidence="1">
    <location>
        <begin position="193"/>
        <end position="204"/>
    </location>
</feature>
<gene>
    <name evidence="2" type="ORF">PG997_012902</name>
</gene>
<evidence type="ECO:0000256" key="1">
    <source>
        <dbReference type="SAM" id="MobiDB-lite"/>
    </source>
</evidence>
<feature type="compositionally biased region" description="Basic and acidic residues" evidence="1">
    <location>
        <begin position="149"/>
        <end position="167"/>
    </location>
</feature>
<reference evidence="2 3" key="1">
    <citation type="submission" date="2023-01" db="EMBL/GenBank/DDBJ databases">
        <title>Analysis of 21 Apiospora genomes using comparative genomics revels a genus with tremendous synthesis potential of carbohydrate active enzymes and secondary metabolites.</title>
        <authorList>
            <person name="Sorensen T."/>
        </authorList>
    </citation>
    <scope>NUCLEOTIDE SEQUENCE [LARGE SCALE GENOMIC DNA]</scope>
    <source>
        <strain evidence="2 3">CBS 114990</strain>
    </source>
</reference>
<evidence type="ECO:0000313" key="3">
    <source>
        <dbReference type="Proteomes" id="UP001433268"/>
    </source>
</evidence>
<name>A0ABR1V7B5_9PEZI</name>
<dbReference type="RefSeq" id="XP_066662908.1">
    <property type="nucleotide sequence ID" value="XM_066817216.1"/>
</dbReference>
<dbReference type="Proteomes" id="UP001433268">
    <property type="component" value="Unassembled WGS sequence"/>
</dbReference>
<feature type="compositionally biased region" description="Polar residues" evidence="1">
    <location>
        <begin position="210"/>
        <end position="219"/>
    </location>
</feature>
<sequence length="249" mass="27151">MAVPTSDDEPDHGTAPAQVDDPDHTIFGALSGPCLLCGRPSTYTCPFKADTFQCEFLCGWPVPRDIRARLRRIKEEEERQDAEFWGYEADDENEAGKNNANAQDSNDAAAETEVVSGVVPVGGHTTNDAKGGCVSSDADDIDVYGEMHETLFPKEVPRRPVQSKESRGGTATKNIGDGEVKIATSGKRKSKGGHNEENNKDRPAKKQKTAGGTSMTTSKEPAKCTKVKDRHAVPERKSRLGFPDWMSWK</sequence>
<accession>A0ABR1V7B5</accession>
<feature type="compositionally biased region" description="Low complexity" evidence="1">
    <location>
        <begin position="98"/>
        <end position="109"/>
    </location>
</feature>
<organism evidence="2 3">
    <name type="scientific">Apiospora hydei</name>
    <dbReference type="NCBI Taxonomy" id="1337664"/>
    <lineage>
        <taxon>Eukaryota</taxon>
        <taxon>Fungi</taxon>
        <taxon>Dikarya</taxon>
        <taxon>Ascomycota</taxon>
        <taxon>Pezizomycotina</taxon>
        <taxon>Sordariomycetes</taxon>
        <taxon>Xylariomycetidae</taxon>
        <taxon>Amphisphaeriales</taxon>
        <taxon>Apiosporaceae</taxon>
        <taxon>Apiospora</taxon>
    </lineage>
</organism>
<feature type="region of interest" description="Disordered" evidence="1">
    <location>
        <begin position="149"/>
        <end position="249"/>
    </location>
</feature>
<feature type="region of interest" description="Disordered" evidence="1">
    <location>
        <begin position="1"/>
        <end position="24"/>
    </location>
</feature>
<keyword evidence="3" id="KW-1185">Reference proteome</keyword>
<feature type="region of interest" description="Disordered" evidence="1">
    <location>
        <begin position="83"/>
        <end position="111"/>
    </location>
</feature>
<feature type="compositionally biased region" description="Basic and acidic residues" evidence="1">
    <location>
        <begin position="220"/>
        <end position="238"/>
    </location>
</feature>
<feature type="compositionally biased region" description="Acidic residues" evidence="1">
    <location>
        <begin position="1"/>
        <end position="10"/>
    </location>
</feature>
<protein>
    <submittedName>
        <fullName evidence="2">Uncharacterized protein</fullName>
    </submittedName>
</protein>
<comment type="caution">
    <text evidence="2">The sequence shown here is derived from an EMBL/GenBank/DDBJ whole genome shotgun (WGS) entry which is preliminary data.</text>
</comment>
<dbReference type="EMBL" id="JAQQWN010000009">
    <property type="protein sequence ID" value="KAK8066155.1"/>
    <property type="molecule type" value="Genomic_DNA"/>
</dbReference>